<dbReference type="AlphaFoldDB" id="A0A9D1LNR7"/>
<dbReference type="SUPFAM" id="SSF49373">
    <property type="entry name" value="Invasin/intimin cell-adhesion fragments"/>
    <property type="match status" value="1"/>
</dbReference>
<keyword evidence="3" id="KW-0472">Membrane</keyword>
<dbReference type="Gene3D" id="2.60.40.1080">
    <property type="match status" value="1"/>
</dbReference>
<dbReference type="PANTHER" id="PTHR33607">
    <property type="entry name" value="ENDONUCLEASE-1"/>
    <property type="match status" value="1"/>
</dbReference>
<dbReference type="InterPro" id="IPR007346">
    <property type="entry name" value="Endonuclease-I"/>
</dbReference>
<proteinExistence type="predicted"/>
<keyword evidence="3" id="KW-0812">Transmembrane</keyword>
<dbReference type="Proteomes" id="UP000824070">
    <property type="component" value="Unassembled WGS sequence"/>
</dbReference>
<feature type="chain" id="PRO_5038372653" evidence="4">
    <location>
        <begin position="24"/>
        <end position="772"/>
    </location>
</feature>
<keyword evidence="6" id="KW-0255">Endonuclease</keyword>
<reference evidence="6" key="2">
    <citation type="journal article" date="2021" name="PeerJ">
        <title>Extensive microbial diversity within the chicken gut microbiome revealed by metagenomics and culture.</title>
        <authorList>
            <person name="Gilroy R."/>
            <person name="Ravi A."/>
            <person name="Getino M."/>
            <person name="Pursley I."/>
            <person name="Horton D.L."/>
            <person name="Alikhan N.F."/>
            <person name="Baker D."/>
            <person name="Gharbi K."/>
            <person name="Hall N."/>
            <person name="Watson M."/>
            <person name="Adriaenssens E.M."/>
            <person name="Foster-Nyarko E."/>
            <person name="Jarju S."/>
            <person name="Secka A."/>
            <person name="Antonio M."/>
            <person name="Oren A."/>
            <person name="Chaudhuri R.R."/>
            <person name="La Ragione R."/>
            <person name="Hildebrand F."/>
            <person name="Pallen M.J."/>
        </authorList>
    </citation>
    <scope>NUCLEOTIDE SEQUENCE</scope>
    <source>
        <strain evidence="6">ChiGjej1B1-22543</strain>
    </source>
</reference>
<dbReference type="SUPFAM" id="SSF54060">
    <property type="entry name" value="His-Me finger endonucleases"/>
    <property type="match status" value="1"/>
</dbReference>
<dbReference type="Pfam" id="PF02368">
    <property type="entry name" value="Big_2"/>
    <property type="match status" value="1"/>
</dbReference>
<evidence type="ECO:0000259" key="5">
    <source>
        <dbReference type="SMART" id="SM00635"/>
    </source>
</evidence>
<keyword evidence="2" id="KW-0378">Hydrolase</keyword>
<dbReference type="EMBL" id="DVMV01000019">
    <property type="protein sequence ID" value="HIU45242.1"/>
    <property type="molecule type" value="Genomic_DNA"/>
</dbReference>
<reference evidence="6" key="1">
    <citation type="submission" date="2020-10" db="EMBL/GenBank/DDBJ databases">
        <authorList>
            <person name="Gilroy R."/>
        </authorList>
    </citation>
    <scope>NUCLEOTIDE SEQUENCE</scope>
    <source>
        <strain evidence="6">ChiGjej1B1-22543</strain>
    </source>
</reference>
<dbReference type="InterPro" id="IPR003343">
    <property type="entry name" value="Big_2"/>
</dbReference>
<dbReference type="Gene3D" id="2.60.40.3630">
    <property type="match status" value="1"/>
</dbReference>
<feature type="transmembrane region" description="Helical" evidence="3">
    <location>
        <begin position="747"/>
        <end position="766"/>
    </location>
</feature>
<comment type="caution">
    <text evidence="6">The sequence shown here is derived from an EMBL/GenBank/DDBJ whole genome shotgun (WGS) entry which is preliminary data.</text>
</comment>
<evidence type="ECO:0000313" key="7">
    <source>
        <dbReference type="Proteomes" id="UP000824070"/>
    </source>
</evidence>
<sequence length="772" mass="83359">MRFFTKFAAIAVLPIALAFGVVANPAEVSAASYYDPSSGASNYEDPDLYYQGIDPSLTGGELVDALSTLTSAGFVSHSYSSLPSIYQYSDASGSGMQMAYTGTVRSFSAGSMPSSTNKEHVWPASWYGTGDREEGAGSPGADAHNVWPAASDLNSKRGSCAFDELDFSSSWKCLEFGTYDYGTVNDDDSFVWSTAFNNSNGQNDDAMYPSKGNRGAIARILMYVATRYHNDSRYPVALHDQAITLKEGRIGKLSVLLKWHYLEPPSEFEIRRNNEIASRWHHNRNPFVDHPEYATLIYKYLPEPGQSSPTQAVLDVIEAYGNIEYDEPSSIEIGQPSLAMTVGQQSQIQASVLPSSAKQSVGFESSDPSVAEVDDKGMVTAVSEGEASISVYAVDNPDIRGSVSVKVSRLLSIALSGTPAKRTYYERDSFDPTGLTVTAFFSDGSSAVIPNESCRWTDPSTGAEALQAGTTSVECAYQGVSCFCSGILVLPRDSACYELVEGPLSDYSGRYLLVSEDYSKALDGSVALDKKNSDKQISVSIVDGVIEGDYSASEFTLSKQGSEYALISSYGQRFGSTSSGDFESGDFLNAVSVSNGVASIVCNDFTLRYNVMLFRYYSSSSQGDPISLYRLQEGGLGSGEDMAVSYANAFNRSGLCGEDDLTKADSSIWLGLRDMFFSLPEEAKAILSDGLADPSSTDPIPSCLAKYDRVIYLHGADWEGYPDFMGRNPDGIYAVKRGIDVDGRSELIPLLIALTPSALLLVWALARRKPTA</sequence>
<keyword evidence="1" id="KW-0540">Nuclease</keyword>
<evidence type="ECO:0000256" key="4">
    <source>
        <dbReference type="SAM" id="SignalP"/>
    </source>
</evidence>
<gene>
    <name evidence="6" type="ORF">IAC52_02965</name>
</gene>
<dbReference type="PANTHER" id="PTHR33607:SF2">
    <property type="entry name" value="ENDONUCLEASE-1"/>
    <property type="match status" value="1"/>
</dbReference>
<dbReference type="GO" id="GO:0016787">
    <property type="term" value="F:hydrolase activity"/>
    <property type="evidence" value="ECO:0007669"/>
    <property type="project" value="UniProtKB-KW"/>
</dbReference>
<evidence type="ECO:0000256" key="1">
    <source>
        <dbReference type="ARBA" id="ARBA00022722"/>
    </source>
</evidence>
<dbReference type="InterPro" id="IPR008964">
    <property type="entry name" value="Invasin/intimin_cell_adhesion"/>
</dbReference>
<dbReference type="InterPro" id="IPR044925">
    <property type="entry name" value="His-Me_finger_sf"/>
</dbReference>
<accession>A0A9D1LNR7</accession>
<keyword evidence="4" id="KW-0732">Signal</keyword>
<dbReference type="SMART" id="SM00635">
    <property type="entry name" value="BID_2"/>
    <property type="match status" value="1"/>
</dbReference>
<evidence type="ECO:0000256" key="3">
    <source>
        <dbReference type="SAM" id="Phobius"/>
    </source>
</evidence>
<keyword evidence="3" id="KW-1133">Transmembrane helix</keyword>
<evidence type="ECO:0000313" key="6">
    <source>
        <dbReference type="EMBL" id="HIU45242.1"/>
    </source>
</evidence>
<feature type="domain" description="BIG2" evidence="5">
    <location>
        <begin position="327"/>
        <end position="403"/>
    </location>
</feature>
<evidence type="ECO:0000256" key="2">
    <source>
        <dbReference type="ARBA" id="ARBA00022801"/>
    </source>
</evidence>
<dbReference type="Pfam" id="PF04231">
    <property type="entry name" value="Endonuclease_1"/>
    <property type="match status" value="1"/>
</dbReference>
<dbReference type="GO" id="GO:0004519">
    <property type="term" value="F:endonuclease activity"/>
    <property type="evidence" value="ECO:0007669"/>
    <property type="project" value="UniProtKB-KW"/>
</dbReference>
<protein>
    <submittedName>
        <fullName evidence="6">Endonuclease</fullName>
    </submittedName>
</protein>
<feature type="signal peptide" evidence="4">
    <location>
        <begin position="1"/>
        <end position="23"/>
    </location>
</feature>
<organism evidence="6 7">
    <name type="scientific">Candidatus Alloenteromonas pullicola</name>
    <dbReference type="NCBI Taxonomy" id="2840784"/>
    <lineage>
        <taxon>Bacteria</taxon>
        <taxon>Bacillati</taxon>
        <taxon>Bacillota</taxon>
        <taxon>Bacillota incertae sedis</taxon>
        <taxon>Candidatus Alloenteromonas</taxon>
    </lineage>
</organism>
<name>A0A9D1LNR7_9FIRM</name>